<evidence type="ECO:0000256" key="1">
    <source>
        <dbReference type="SAM" id="Phobius"/>
    </source>
</evidence>
<evidence type="ECO:0000313" key="3">
    <source>
        <dbReference type="EMBL" id="AFL66416.1"/>
    </source>
</evidence>
<keyword evidence="1" id="KW-1133">Transmembrane helix</keyword>
<dbReference type="GO" id="GO:0016740">
    <property type="term" value="F:transferase activity"/>
    <property type="evidence" value="ECO:0007669"/>
    <property type="project" value="UniProtKB-KW"/>
</dbReference>
<keyword evidence="3" id="KW-0808">Transferase</keyword>
<evidence type="ECO:0000259" key="2">
    <source>
        <dbReference type="Pfam" id="PF00535"/>
    </source>
</evidence>
<dbReference type="InterPro" id="IPR050256">
    <property type="entry name" value="Glycosyltransferase_2"/>
</dbReference>
<dbReference type="eggNOG" id="arCOG00894">
    <property type="taxonomic scope" value="Archaea"/>
</dbReference>
<keyword evidence="1" id="KW-0472">Membrane</keyword>
<dbReference type="KEGG" id="dfd:Desfe_0512"/>
<gene>
    <name evidence="3" type="ORF">Desfe_0512</name>
</gene>
<dbReference type="Proteomes" id="UP000006175">
    <property type="component" value="Chromosome"/>
</dbReference>
<reference evidence="3 4" key="1">
    <citation type="journal article" date="2012" name="J. Bacteriol.">
        <title>Complete Genome Sequence of Desulfurococcus fermentans, a Hyperthermophilic Cellulolytic Crenarchaeon Isolated from a Freshwater Hot Spring in Kamchatka, Russia.</title>
        <authorList>
            <person name="Susanti D."/>
            <person name="Johnson E.F."/>
            <person name="Rodriguez J.R."/>
            <person name="Anderson I."/>
            <person name="Perevalova A.A."/>
            <person name="Kyrpides N."/>
            <person name="Lucas S."/>
            <person name="Han J."/>
            <person name="Lapidus A."/>
            <person name="Cheng J.F."/>
            <person name="Goodwin L."/>
            <person name="Pitluck S."/>
            <person name="Mavrommatis K."/>
            <person name="Peters L."/>
            <person name="Land M.L."/>
            <person name="Hauser L."/>
            <person name="Gopalan V."/>
            <person name="Chan P.P."/>
            <person name="Lowe T.M."/>
            <person name="Atomi H."/>
            <person name="Bonch-Osmolovskaya E.A."/>
            <person name="Woyke T."/>
            <person name="Mukhopadhyay B."/>
        </authorList>
    </citation>
    <scope>NUCLEOTIDE SEQUENCE [LARGE SCALE GENOMIC DNA]</scope>
    <source>
        <strain evidence="3 4">DSM 16532</strain>
    </source>
</reference>
<dbReference type="SUPFAM" id="SSF53448">
    <property type="entry name" value="Nucleotide-diphospho-sugar transferases"/>
    <property type="match status" value="1"/>
</dbReference>
<dbReference type="RefSeq" id="WP_014767317.1">
    <property type="nucleotide sequence ID" value="NC_018001.1"/>
</dbReference>
<feature type="domain" description="Glycosyltransferase 2-like" evidence="2">
    <location>
        <begin position="13"/>
        <end position="135"/>
    </location>
</feature>
<evidence type="ECO:0000313" key="4">
    <source>
        <dbReference type="Proteomes" id="UP000006175"/>
    </source>
</evidence>
<dbReference type="AlphaFoldDB" id="I3XR42"/>
<feature type="transmembrane region" description="Helical" evidence="1">
    <location>
        <begin position="264"/>
        <end position="291"/>
    </location>
</feature>
<dbReference type="EMBL" id="CP003321">
    <property type="protein sequence ID" value="AFL66416.1"/>
    <property type="molecule type" value="Genomic_DNA"/>
</dbReference>
<dbReference type="InterPro" id="IPR001173">
    <property type="entry name" value="Glyco_trans_2-like"/>
</dbReference>
<dbReference type="GeneID" id="13062202"/>
<dbReference type="PANTHER" id="PTHR48090">
    <property type="entry name" value="UNDECAPRENYL-PHOSPHATE 4-DEOXY-4-FORMAMIDO-L-ARABINOSE TRANSFERASE-RELATED"/>
    <property type="match status" value="1"/>
</dbReference>
<dbReference type="InterPro" id="IPR029044">
    <property type="entry name" value="Nucleotide-diphossugar_trans"/>
</dbReference>
<dbReference type="Gene3D" id="3.90.550.10">
    <property type="entry name" value="Spore Coat Polysaccharide Biosynthesis Protein SpsA, Chain A"/>
    <property type="match status" value="1"/>
</dbReference>
<name>I3XR42_DESAM</name>
<dbReference type="PANTHER" id="PTHR48090:SF7">
    <property type="entry name" value="RFBJ PROTEIN"/>
    <property type="match status" value="1"/>
</dbReference>
<keyword evidence="1" id="KW-0812">Transmembrane</keyword>
<organism evidence="3 4">
    <name type="scientific">Desulfurococcus amylolyticus DSM 16532</name>
    <dbReference type="NCBI Taxonomy" id="768672"/>
    <lineage>
        <taxon>Archaea</taxon>
        <taxon>Thermoproteota</taxon>
        <taxon>Thermoprotei</taxon>
        <taxon>Desulfurococcales</taxon>
        <taxon>Desulfurococcaceae</taxon>
        <taxon>Desulfurococcus</taxon>
    </lineage>
</organism>
<dbReference type="Pfam" id="PF00535">
    <property type="entry name" value="Glycos_transf_2"/>
    <property type="match status" value="1"/>
</dbReference>
<keyword evidence="4" id="KW-1185">Reference proteome</keyword>
<accession>I3XR42</accession>
<dbReference type="HOGENOM" id="CLU_033536_7_3_2"/>
<protein>
    <submittedName>
        <fullName evidence="3">Glycosyl transferase family 2</fullName>
    </submittedName>
</protein>
<feature type="transmembrane region" description="Helical" evidence="1">
    <location>
        <begin position="233"/>
        <end position="258"/>
    </location>
</feature>
<dbReference type="CDD" id="cd04179">
    <property type="entry name" value="DPM_DPG-synthase_like"/>
    <property type="match status" value="1"/>
</dbReference>
<proteinExistence type="predicted"/>
<sequence>MAGQAGVDLSDVTVLIPVLNEAAAIGRVIDEVLEVGVPARNILVVDGGSSDGTVDIVMSRGVRIVLQDGSGKAMAVKTGLKYVDTRFVVVMDGDYTYPAKYIPVLVSRLESGGCDLVIGVRLMGKGSQKPLFRLGNKAITFIFNTLFGTSLRDVLSGMYAAELGKLRQVGYEMHGFSVESEIAAHFASTGTVCEEPIEYRPRLDPRSKKLRVPHGFKIVWNIVRLTWRYNPAFFIFGLGALLLIPGLALGAYVAYHYFYTGIKYYVKGLVAIMLTLAGFQSLIAAILALYLKRAEKRYRDYVNELIRQITKQHA</sequence>